<reference evidence="1 2" key="1">
    <citation type="journal article" date="2019" name="Sci. Rep.">
        <title>Orb-weaving spider Araneus ventricosus genome elucidates the spidroin gene catalogue.</title>
        <authorList>
            <person name="Kono N."/>
            <person name="Nakamura H."/>
            <person name="Ohtoshi R."/>
            <person name="Moran D.A.P."/>
            <person name="Shinohara A."/>
            <person name="Yoshida Y."/>
            <person name="Fujiwara M."/>
            <person name="Mori M."/>
            <person name="Tomita M."/>
            <person name="Arakawa K."/>
        </authorList>
    </citation>
    <scope>NUCLEOTIDE SEQUENCE [LARGE SCALE GENOMIC DNA]</scope>
</reference>
<name>A0A4Y2RGI9_ARAVE</name>
<proteinExistence type="predicted"/>
<organism evidence="1 2">
    <name type="scientific">Araneus ventricosus</name>
    <name type="common">Orbweaver spider</name>
    <name type="synonym">Epeira ventricosa</name>
    <dbReference type="NCBI Taxonomy" id="182803"/>
    <lineage>
        <taxon>Eukaryota</taxon>
        <taxon>Metazoa</taxon>
        <taxon>Ecdysozoa</taxon>
        <taxon>Arthropoda</taxon>
        <taxon>Chelicerata</taxon>
        <taxon>Arachnida</taxon>
        <taxon>Araneae</taxon>
        <taxon>Araneomorphae</taxon>
        <taxon>Entelegynae</taxon>
        <taxon>Araneoidea</taxon>
        <taxon>Araneidae</taxon>
        <taxon>Araneus</taxon>
    </lineage>
</organism>
<dbReference type="AlphaFoldDB" id="A0A4Y2RGI9"/>
<evidence type="ECO:0000313" key="2">
    <source>
        <dbReference type="Proteomes" id="UP000499080"/>
    </source>
</evidence>
<dbReference type="EMBL" id="BGPR01016998">
    <property type="protein sequence ID" value="GBN74823.1"/>
    <property type="molecule type" value="Genomic_DNA"/>
</dbReference>
<dbReference type="Proteomes" id="UP000499080">
    <property type="component" value="Unassembled WGS sequence"/>
</dbReference>
<sequence length="108" mass="12312">MKTQEVISEDLSWIFMGRGCSTPFRGLLTGPCHFLAHQFRWVIHGSDHANRNAITYGYPDALGYCASPRLTPILILPPPRVVFDFYFLVSEVYKEKALQSSKNSNSRF</sequence>
<gene>
    <name evidence="1" type="ORF">AVEN_266096_1</name>
</gene>
<evidence type="ECO:0000313" key="1">
    <source>
        <dbReference type="EMBL" id="GBN74823.1"/>
    </source>
</evidence>
<comment type="caution">
    <text evidence="1">The sequence shown here is derived from an EMBL/GenBank/DDBJ whole genome shotgun (WGS) entry which is preliminary data.</text>
</comment>
<protein>
    <submittedName>
        <fullName evidence="1">Uncharacterized protein</fullName>
    </submittedName>
</protein>
<keyword evidence="2" id="KW-1185">Reference proteome</keyword>
<accession>A0A4Y2RGI9</accession>